<keyword evidence="2 4" id="KW-0067">ATP-binding</keyword>
<name>A0ABD5V799_9EURY</name>
<dbReference type="CDD" id="cd03230">
    <property type="entry name" value="ABC_DR_subfamily_A"/>
    <property type="match status" value="1"/>
</dbReference>
<evidence type="ECO:0000256" key="2">
    <source>
        <dbReference type="ARBA" id="ARBA00022840"/>
    </source>
</evidence>
<dbReference type="AlphaFoldDB" id="A0ABD5V799"/>
<dbReference type="Pfam" id="PF00005">
    <property type="entry name" value="ABC_tran"/>
    <property type="match status" value="1"/>
</dbReference>
<feature type="domain" description="ABC transporter" evidence="3">
    <location>
        <begin position="9"/>
        <end position="231"/>
    </location>
</feature>
<dbReference type="Proteomes" id="UP001596395">
    <property type="component" value="Unassembled WGS sequence"/>
</dbReference>
<accession>A0ABD5V799</accession>
<evidence type="ECO:0000313" key="4">
    <source>
        <dbReference type="EMBL" id="MFC6951307.1"/>
    </source>
</evidence>
<dbReference type="SUPFAM" id="SSF52540">
    <property type="entry name" value="P-loop containing nucleoside triphosphate hydrolases"/>
    <property type="match status" value="1"/>
</dbReference>
<dbReference type="Gene3D" id="3.40.50.300">
    <property type="entry name" value="P-loop containing nucleotide triphosphate hydrolases"/>
    <property type="match status" value="1"/>
</dbReference>
<evidence type="ECO:0000256" key="1">
    <source>
        <dbReference type="ARBA" id="ARBA00022741"/>
    </source>
</evidence>
<dbReference type="GO" id="GO:0005524">
    <property type="term" value="F:ATP binding"/>
    <property type="evidence" value="ECO:0007669"/>
    <property type="project" value="UniProtKB-KW"/>
</dbReference>
<comment type="caution">
    <text evidence="4">The sequence shown here is derived from an EMBL/GenBank/DDBJ whole genome shotgun (WGS) entry which is preliminary data.</text>
</comment>
<protein>
    <submittedName>
        <fullName evidence="4">ABC transporter ATP-binding protein</fullName>
    </submittedName>
</protein>
<dbReference type="PANTHER" id="PTHR43613:SF1">
    <property type="entry name" value="ABC TRANSPORTER, ATP-BINDING PROTEIN"/>
    <property type="match status" value="1"/>
</dbReference>
<dbReference type="EMBL" id="JBHSXN010000001">
    <property type="protein sequence ID" value="MFC6951307.1"/>
    <property type="molecule type" value="Genomic_DNA"/>
</dbReference>
<dbReference type="PROSITE" id="PS50893">
    <property type="entry name" value="ABC_TRANSPORTER_2"/>
    <property type="match status" value="1"/>
</dbReference>
<dbReference type="RefSeq" id="WP_336348345.1">
    <property type="nucleotide sequence ID" value="NZ_JAZAQL010000001.1"/>
</dbReference>
<organism evidence="4 5">
    <name type="scientific">Halorubellus litoreus</name>
    <dbReference type="NCBI Taxonomy" id="755308"/>
    <lineage>
        <taxon>Archaea</taxon>
        <taxon>Methanobacteriati</taxon>
        <taxon>Methanobacteriota</taxon>
        <taxon>Stenosarchaea group</taxon>
        <taxon>Halobacteria</taxon>
        <taxon>Halobacteriales</taxon>
        <taxon>Halorubellaceae</taxon>
        <taxon>Halorubellus</taxon>
    </lineage>
</organism>
<reference evidence="4 5" key="1">
    <citation type="journal article" date="2019" name="Int. J. Syst. Evol. Microbiol.">
        <title>The Global Catalogue of Microorganisms (GCM) 10K type strain sequencing project: providing services to taxonomists for standard genome sequencing and annotation.</title>
        <authorList>
            <consortium name="The Broad Institute Genomics Platform"/>
            <consortium name="The Broad Institute Genome Sequencing Center for Infectious Disease"/>
            <person name="Wu L."/>
            <person name="Ma J."/>
        </authorList>
    </citation>
    <scope>NUCLEOTIDE SEQUENCE [LARGE SCALE GENOMIC DNA]</scope>
    <source>
        <strain evidence="4 5">GX26</strain>
    </source>
</reference>
<evidence type="ECO:0000259" key="3">
    <source>
        <dbReference type="PROSITE" id="PS50893"/>
    </source>
</evidence>
<evidence type="ECO:0000313" key="5">
    <source>
        <dbReference type="Proteomes" id="UP001596395"/>
    </source>
</evidence>
<gene>
    <name evidence="4" type="ORF">ACFQGB_00395</name>
</gene>
<proteinExistence type="predicted"/>
<dbReference type="InterPro" id="IPR003593">
    <property type="entry name" value="AAA+_ATPase"/>
</dbReference>
<dbReference type="PANTHER" id="PTHR43613">
    <property type="entry name" value="ABC TRANSPORTER, ATP-BINDING PROTEIN"/>
    <property type="match status" value="1"/>
</dbReference>
<dbReference type="SMART" id="SM00382">
    <property type="entry name" value="AAA"/>
    <property type="match status" value="1"/>
</dbReference>
<dbReference type="InterPro" id="IPR027417">
    <property type="entry name" value="P-loop_NTPase"/>
</dbReference>
<dbReference type="InterPro" id="IPR003439">
    <property type="entry name" value="ABC_transporter-like_ATP-bd"/>
</dbReference>
<keyword evidence="1" id="KW-0547">Nucleotide-binding</keyword>
<sequence length="300" mass="32924">MRVSDALAVSATGVRKTFGDAVVLDDADLRVPANDVTLLMGPNGAGKTILLSCLCGALSPDDGDVEVLGRSPTEARTDLSFMIQGGLALPDLTGRENLEFYAGLHPRATDEWRDIVDWLDLDRDALDKPVRDYSGGMTRKLELAATLSVDVPLYLLDEPSAELDMTTIDRLHSYLRDLVDDGKTVVFTSHEPMDADIASHVAFVQHGERVAAGDPDALLADVPRVLRVDGRRLVGDVSEFVRDGRLFEDGQERRGFLQDGATVDLAKRTIPDDSNREKVAAADPTYADMFNYYTRVRSWD</sequence>
<keyword evidence="5" id="KW-1185">Reference proteome</keyword>